<dbReference type="Proteomes" id="UP000735302">
    <property type="component" value="Unassembled WGS sequence"/>
</dbReference>
<dbReference type="AlphaFoldDB" id="A0AAV3XZZ6"/>
<evidence type="ECO:0000313" key="2">
    <source>
        <dbReference type="Proteomes" id="UP000735302"/>
    </source>
</evidence>
<evidence type="ECO:0000313" key="1">
    <source>
        <dbReference type="EMBL" id="GFN76273.1"/>
    </source>
</evidence>
<protein>
    <submittedName>
        <fullName evidence="1">Uncharacterized protein</fullName>
    </submittedName>
</protein>
<keyword evidence="2" id="KW-1185">Reference proteome</keyword>
<reference evidence="1 2" key="1">
    <citation type="journal article" date="2021" name="Elife">
        <title>Chloroplast acquisition without the gene transfer in kleptoplastic sea slugs, Plakobranchus ocellatus.</title>
        <authorList>
            <person name="Maeda T."/>
            <person name="Takahashi S."/>
            <person name="Yoshida T."/>
            <person name="Shimamura S."/>
            <person name="Takaki Y."/>
            <person name="Nagai Y."/>
            <person name="Toyoda A."/>
            <person name="Suzuki Y."/>
            <person name="Arimoto A."/>
            <person name="Ishii H."/>
            <person name="Satoh N."/>
            <person name="Nishiyama T."/>
            <person name="Hasebe M."/>
            <person name="Maruyama T."/>
            <person name="Minagawa J."/>
            <person name="Obokata J."/>
            <person name="Shigenobu S."/>
        </authorList>
    </citation>
    <scope>NUCLEOTIDE SEQUENCE [LARGE SCALE GENOMIC DNA]</scope>
</reference>
<accession>A0AAV3XZZ6</accession>
<comment type="caution">
    <text evidence="1">The sequence shown here is derived from an EMBL/GenBank/DDBJ whole genome shotgun (WGS) entry which is preliminary data.</text>
</comment>
<sequence>MLVVAPLEAQTAAPSFDILATVGATDYRNHVKGKEKTDLLKRRITRDTARDETPTGDGSMPAAILTVVEHEDKGSGCDDRSCEVLPELGGWVSKETAKDLEFGGDDLSAEQRRELEELAGCFSYIFSDCPCSTTLEENCIEQTTCEARP</sequence>
<gene>
    <name evidence="1" type="ORF">PoB_000277900</name>
</gene>
<name>A0AAV3XZZ6_9GAST</name>
<dbReference type="EMBL" id="BLXT01000370">
    <property type="protein sequence ID" value="GFN76273.1"/>
    <property type="molecule type" value="Genomic_DNA"/>
</dbReference>
<proteinExistence type="predicted"/>
<organism evidence="1 2">
    <name type="scientific">Plakobranchus ocellatus</name>
    <dbReference type="NCBI Taxonomy" id="259542"/>
    <lineage>
        <taxon>Eukaryota</taxon>
        <taxon>Metazoa</taxon>
        <taxon>Spiralia</taxon>
        <taxon>Lophotrochozoa</taxon>
        <taxon>Mollusca</taxon>
        <taxon>Gastropoda</taxon>
        <taxon>Heterobranchia</taxon>
        <taxon>Euthyneura</taxon>
        <taxon>Panpulmonata</taxon>
        <taxon>Sacoglossa</taxon>
        <taxon>Placobranchoidea</taxon>
        <taxon>Plakobranchidae</taxon>
        <taxon>Plakobranchus</taxon>
    </lineage>
</organism>